<organism evidence="1 2">
    <name type="scientific">Xanthomonas phage XAJ2</name>
    <dbReference type="NCBI Taxonomy" id="1775249"/>
    <lineage>
        <taxon>Viruses</taxon>
        <taxon>Duplodnaviria</taxon>
        <taxon>Heunggongvirae</taxon>
        <taxon>Uroviricota</taxon>
        <taxon>Caudoviricetes</taxon>
        <taxon>Caudoviricetes incertae sedis</taxon>
        <taxon>Xajduovirus</taxon>
        <taxon>Xajduovirus XAJ2</taxon>
    </lineage>
</organism>
<reference evidence="1 2" key="1">
    <citation type="submission" date="2015-11" db="EMBL/GenBank/DDBJ databases">
        <title>Bacteriophages of Xanthomonas arboricola pv. juglandis: Characterization of two phages.</title>
        <authorList>
            <person name="Domotor D."/>
            <person name="Frank T."/>
            <person name="Rakhely G."/>
            <person name="Doffkay Z."/>
            <person name="Schneider G."/>
            <person name="Kovacs T."/>
        </authorList>
    </citation>
    <scope>NUCLEOTIDE SEQUENCE [LARGE SCALE GENOMIC DNA]</scope>
</reference>
<evidence type="ECO:0000313" key="2">
    <source>
        <dbReference type="Proteomes" id="UP000225190"/>
    </source>
</evidence>
<name>A0A1I9L2D7_9CAUD</name>
<keyword evidence="2" id="KW-1185">Reference proteome</keyword>
<evidence type="ECO:0000313" key="1">
    <source>
        <dbReference type="EMBL" id="AMW36124.1"/>
    </source>
</evidence>
<dbReference type="NCBIfam" id="TIGR01641">
    <property type="entry name" value="phageSPP1_gp7"/>
    <property type="match status" value="1"/>
</dbReference>
<sequence length="351" mass="39221">MAITNSKRLFDICVRLQIFIEGVKNSESLKFNRVSLQVKEEFSTLLKRVRYDTLDGLTKAELNALVASLRASQLKIYSIYTRKLLKQLEEFMQANLVVNKRVHSYFYFDYPENENLPSEEDSNSLIEQEQKKKDFFAVFGLAALIGSPKKLWSRILNDPIAANGAMPKALLTSFSASAQMSVESLIRKGYSNGWTVRETLAELDSQLAKVANQADAVVSTIMQHVSAHAAQAVQSALYKQYVWISIIDSGTTDICRSRNKKVYIFGKGPVPPAHIRCRSIIMPWTGESADATFYTWVKSQNAEMQNFALGKKSATALRNGELTAKDGLKLDASPITIDEFIKSANKIAKGL</sequence>
<protein>
    <submittedName>
        <fullName evidence="1">Head morphogenesis protein</fullName>
    </submittedName>
</protein>
<accession>A0A1I9L2D7</accession>
<proteinExistence type="predicted"/>
<dbReference type="Proteomes" id="UP000225190">
    <property type="component" value="Segment"/>
</dbReference>
<dbReference type="InterPro" id="IPR006528">
    <property type="entry name" value="Phage_head_morphogenesis_dom"/>
</dbReference>
<dbReference type="EMBL" id="KU197014">
    <property type="protein sequence ID" value="AMW36124.1"/>
    <property type="molecule type" value="Genomic_DNA"/>
</dbReference>